<keyword evidence="1 4" id="KW-0378">Hydrolase</keyword>
<keyword evidence="4" id="KW-0326">Glycosidase</keyword>
<comment type="function">
    <text evidence="1">Catalyzes the hydrolysis of futalosine (FL) to dehypoxanthine futalosine (DHFL) and hypoxanthine, a step in the biosynthesis of menaquinone (MK, vitamin K2).</text>
</comment>
<dbReference type="EC" id="3.2.2.26" evidence="1 2"/>
<dbReference type="GO" id="GO:0008782">
    <property type="term" value="F:adenosylhomocysteine nucleosidase activity"/>
    <property type="evidence" value="ECO:0007669"/>
    <property type="project" value="TreeGrafter"/>
</dbReference>
<evidence type="ECO:0000313" key="4">
    <source>
        <dbReference type="EMBL" id="MBB6036990.1"/>
    </source>
</evidence>
<dbReference type="GO" id="GO:0009116">
    <property type="term" value="P:nucleoside metabolic process"/>
    <property type="evidence" value="ECO:0007669"/>
    <property type="project" value="InterPro"/>
</dbReference>
<evidence type="ECO:0000256" key="1">
    <source>
        <dbReference type="HAMAP-Rule" id="MF_00991"/>
    </source>
</evidence>
<dbReference type="HAMAP" id="MF_00991">
    <property type="entry name" value="MqnB"/>
    <property type="match status" value="1"/>
</dbReference>
<comment type="similarity">
    <text evidence="1">Belongs to the PNP/UDP phosphorylase family. Futalosine hydrolase subfamily.</text>
</comment>
<comment type="caution">
    <text evidence="4">The sequence shown here is derived from an EMBL/GenBank/DDBJ whole genome shotgun (WGS) entry which is preliminary data.</text>
</comment>
<proteinExistence type="inferred from homology"/>
<dbReference type="UniPathway" id="UPA00079"/>
<dbReference type="CDD" id="cd17766">
    <property type="entry name" value="futalosine_nucleosidase_MqnB"/>
    <property type="match status" value="1"/>
</dbReference>
<dbReference type="SUPFAM" id="SSF53167">
    <property type="entry name" value="Purine and uridine phosphorylases"/>
    <property type="match status" value="1"/>
</dbReference>
<dbReference type="AlphaFoldDB" id="A0A841FYE6"/>
<name>A0A841FYE6_9ACTN</name>
<reference evidence="4 5" key="1">
    <citation type="submission" date="2020-08" db="EMBL/GenBank/DDBJ databases">
        <title>Genomic Encyclopedia of Type Strains, Phase IV (KMG-IV): sequencing the most valuable type-strain genomes for metagenomic binning, comparative biology and taxonomic classification.</title>
        <authorList>
            <person name="Goeker M."/>
        </authorList>
    </citation>
    <scope>NUCLEOTIDE SEQUENCE [LARGE SCALE GENOMIC DNA]</scope>
    <source>
        <strain evidence="4 5">YIM 65646</strain>
    </source>
</reference>
<dbReference type="InterPro" id="IPR000845">
    <property type="entry name" value="Nucleoside_phosphorylase_d"/>
</dbReference>
<dbReference type="PANTHER" id="PTHR46832:SF2">
    <property type="entry name" value="FUTALOSINE HYDROLASE"/>
    <property type="match status" value="1"/>
</dbReference>
<dbReference type="Pfam" id="PF01048">
    <property type="entry name" value="PNP_UDP_1"/>
    <property type="match status" value="1"/>
</dbReference>
<dbReference type="EMBL" id="JACHGT010000011">
    <property type="protein sequence ID" value="MBB6036990.1"/>
    <property type="molecule type" value="Genomic_DNA"/>
</dbReference>
<dbReference type="PANTHER" id="PTHR46832">
    <property type="entry name" value="5'-METHYLTHIOADENOSINE/S-ADENOSYLHOMOCYSTEINE NUCLEOSIDASE"/>
    <property type="match status" value="1"/>
</dbReference>
<dbReference type="GO" id="GO:0005829">
    <property type="term" value="C:cytosol"/>
    <property type="evidence" value="ECO:0007669"/>
    <property type="project" value="TreeGrafter"/>
</dbReference>
<evidence type="ECO:0000256" key="2">
    <source>
        <dbReference type="NCBIfam" id="TIGR03664"/>
    </source>
</evidence>
<comment type="catalytic activity">
    <reaction evidence="1">
        <text>futalosine + H2O = dehypoxanthine futalosine + hypoxanthine</text>
        <dbReference type="Rhea" id="RHEA:25904"/>
        <dbReference type="ChEBI" id="CHEBI:15377"/>
        <dbReference type="ChEBI" id="CHEBI:17368"/>
        <dbReference type="ChEBI" id="CHEBI:58863"/>
        <dbReference type="ChEBI" id="CHEBI:58864"/>
        <dbReference type="EC" id="3.2.2.26"/>
    </reaction>
</comment>
<dbReference type="GO" id="GO:0008930">
    <property type="term" value="F:methylthioadenosine nucleosidase activity"/>
    <property type="evidence" value="ECO:0007669"/>
    <property type="project" value="TreeGrafter"/>
</dbReference>
<dbReference type="InterPro" id="IPR019963">
    <property type="entry name" value="FL_hydrolase_MqnB"/>
</dbReference>
<dbReference type="RefSeq" id="WP_184789831.1">
    <property type="nucleotide sequence ID" value="NZ_BONT01000072.1"/>
</dbReference>
<keyword evidence="1" id="KW-0474">Menaquinone biosynthesis</keyword>
<dbReference type="GO" id="GO:0019284">
    <property type="term" value="P:L-methionine salvage from S-adenosylmethionine"/>
    <property type="evidence" value="ECO:0007669"/>
    <property type="project" value="TreeGrafter"/>
</dbReference>
<protein>
    <recommendedName>
        <fullName evidence="1 2">Futalosine hydrolase</fullName>
        <shortName evidence="1">FL hydrolase</shortName>
        <ecNumber evidence="1 2">3.2.2.26</ecNumber>
    </recommendedName>
    <alternativeName>
        <fullName evidence="1">Futalosine nucleosidase</fullName>
    </alternativeName>
    <alternativeName>
        <fullName evidence="1">Menaquinone biosynthetic enzyme MqnB</fullName>
    </alternativeName>
</protein>
<evidence type="ECO:0000259" key="3">
    <source>
        <dbReference type="Pfam" id="PF01048"/>
    </source>
</evidence>
<dbReference type="Gene3D" id="3.40.50.1580">
    <property type="entry name" value="Nucleoside phosphorylase domain"/>
    <property type="match status" value="1"/>
</dbReference>
<dbReference type="GO" id="GO:0009234">
    <property type="term" value="P:menaquinone biosynthetic process"/>
    <property type="evidence" value="ECO:0007669"/>
    <property type="project" value="UniProtKB-UniRule"/>
</dbReference>
<comment type="pathway">
    <text evidence="1">Quinol/quinone metabolism; menaquinone biosynthesis.</text>
</comment>
<accession>A0A841FYE6</accession>
<gene>
    <name evidence="1" type="primary">mqnB</name>
    <name evidence="4" type="ORF">HNR73_004863</name>
</gene>
<dbReference type="Proteomes" id="UP000548476">
    <property type="component" value="Unassembled WGS sequence"/>
</dbReference>
<feature type="domain" description="Nucleoside phosphorylase" evidence="3">
    <location>
        <begin position="19"/>
        <end position="185"/>
    </location>
</feature>
<dbReference type="NCBIfam" id="TIGR03664">
    <property type="entry name" value="fut_nucase"/>
    <property type="match status" value="1"/>
</dbReference>
<organism evidence="4 5">
    <name type="scientific">Phytomonospora endophytica</name>
    <dbReference type="NCBI Taxonomy" id="714109"/>
    <lineage>
        <taxon>Bacteria</taxon>
        <taxon>Bacillati</taxon>
        <taxon>Actinomycetota</taxon>
        <taxon>Actinomycetes</taxon>
        <taxon>Micromonosporales</taxon>
        <taxon>Micromonosporaceae</taxon>
        <taxon>Phytomonospora</taxon>
    </lineage>
</organism>
<evidence type="ECO:0000313" key="5">
    <source>
        <dbReference type="Proteomes" id="UP000548476"/>
    </source>
</evidence>
<dbReference type="NCBIfam" id="NF006087">
    <property type="entry name" value="PRK08236.1"/>
    <property type="match status" value="1"/>
</dbReference>
<keyword evidence="5" id="KW-1185">Reference proteome</keyword>
<dbReference type="InterPro" id="IPR035994">
    <property type="entry name" value="Nucleoside_phosphorylase_sf"/>
</dbReference>
<sequence length="201" mass="20219">MTLLIVTAVDAERDAVRAGLKDNADISVQTIGLGPAQAAAATALLLSKGNYRGVVSAGIAGAFAGRAEIGDTVVATRAIAADLGAQSPRGWLPVVSLGFGGVSSISADASITADIEGRRGAVLTLATVTGTQETAEELSGRYPDAHAEAMEGFGVATAAKLCGVPFAEIRTISNIVGPRDKDGWRLQDAFAALTKAVGGLA</sequence>